<feature type="transmembrane region" description="Helical" evidence="1">
    <location>
        <begin position="72"/>
        <end position="97"/>
    </location>
</feature>
<evidence type="ECO:0000313" key="3">
    <source>
        <dbReference type="Proteomes" id="UP000039865"/>
    </source>
</evidence>
<sequence length="184" mass="21518">MYNHQDQQNYHQQQIHYSNLTTQQEDHHYSKRKANFCCCIDLKVSPIVIGCFDIFYFIGMVILLIQLRETTIFNYMTLTNVLATCLPRVVAFAYFMIQRKSQGASAILFWVRSFSCIPITIIFTYISVLIFSIHTDPNNPSDSDGLTYAIKYILIIIFVVPQAILLSLDYYFSCVLKRFKNEMF</sequence>
<keyword evidence="1" id="KW-1133">Transmembrane helix</keyword>
<dbReference type="AlphaFoldDB" id="A0A077ZT29"/>
<dbReference type="InParanoid" id="A0A077ZT29"/>
<keyword evidence="3" id="KW-1185">Reference proteome</keyword>
<keyword evidence="1" id="KW-0472">Membrane</keyword>
<feature type="transmembrane region" description="Helical" evidence="1">
    <location>
        <begin position="47"/>
        <end position="66"/>
    </location>
</feature>
<feature type="transmembrane region" description="Helical" evidence="1">
    <location>
        <begin position="152"/>
        <end position="172"/>
    </location>
</feature>
<proteinExistence type="predicted"/>
<feature type="transmembrane region" description="Helical" evidence="1">
    <location>
        <begin position="109"/>
        <end position="132"/>
    </location>
</feature>
<evidence type="ECO:0000256" key="1">
    <source>
        <dbReference type="SAM" id="Phobius"/>
    </source>
</evidence>
<evidence type="ECO:0008006" key="4">
    <source>
        <dbReference type="Google" id="ProtNLM"/>
    </source>
</evidence>
<dbReference type="Proteomes" id="UP000039865">
    <property type="component" value="Unassembled WGS sequence"/>
</dbReference>
<evidence type="ECO:0000313" key="2">
    <source>
        <dbReference type="EMBL" id="CDW73043.1"/>
    </source>
</evidence>
<protein>
    <recommendedName>
        <fullName evidence="4">Transmembrane protein</fullName>
    </recommendedName>
</protein>
<accession>A0A077ZT29</accession>
<organism evidence="2 3">
    <name type="scientific">Stylonychia lemnae</name>
    <name type="common">Ciliate</name>
    <dbReference type="NCBI Taxonomy" id="5949"/>
    <lineage>
        <taxon>Eukaryota</taxon>
        <taxon>Sar</taxon>
        <taxon>Alveolata</taxon>
        <taxon>Ciliophora</taxon>
        <taxon>Intramacronucleata</taxon>
        <taxon>Spirotrichea</taxon>
        <taxon>Stichotrichia</taxon>
        <taxon>Sporadotrichida</taxon>
        <taxon>Oxytrichidae</taxon>
        <taxon>Stylonychinae</taxon>
        <taxon>Stylonychia</taxon>
    </lineage>
</organism>
<gene>
    <name evidence="2" type="primary">Contig8688.g9276</name>
    <name evidence="2" type="ORF">STYLEM_2011</name>
</gene>
<keyword evidence="1" id="KW-0812">Transmembrane</keyword>
<name>A0A077ZT29_STYLE</name>
<reference evidence="2 3" key="1">
    <citation type="submission" date="2014-06" db="EMBL/GenBank/DDBJ databases">
        <authorList>
            <person name="Swart Estienne"/>
        </authorList>
    </citation>
    <scope>NUCLEOTIDE SEQUENCE [LARGE SCALE GENOMIC DNA]</scope>
    <source>
        <strain evidence="2 3">130c</strain>
    </source>
</reference>
<dbReference type="EMBL" id="CCKQ01001946">
    <property type="protein sequence ID" value="CDW73043.1"/>
    <property type="molecule type" value="Genomic_DNA"/>
</dbReference>